<keyword evidence="5" id="KW-1185">Reference proteome</keyword>
<name>A0A410H3Y0_9GAMM</name>
<dbReference type="AlphaFoldDB" id="A0A410H3Y0"/>
<evidence type="ECO:0000256" key="2">
    <source>
        <dbReference type="SAM" id="MobiDB-lite"/>
    </source>
</evidence>
<keyword evidence="3" id="KW-0812">Transmembrane</keyword>
<dbReference type="KEGG" id="htr:EPV75_07955"/>
<evidence type="ECO:0000313" key="4">
    <source>
        <dbReference type="EMBL" id="QAB15606.1"/>
    </source>
</evidence>
<dbReference type="Proteomes" id="UP000285478">
    <property type="component" value="Chromosome"/>
</dbReference>
<keyword evidence="3" id="KW-1133">Transmembrane helix</keyword>
<reference evidence="4 5" key="1">
    <citation type="journal article" date="2018" name="Environ. Microbiol.">
        <title>Genomes of ubiquitous marine and hypersaline Hydrogenovibrio, Thiomicrorhabdus and Thiomicrospira spp. encode a diversity of mechanisms to sustain chemolithoautotrophy in heterogeneous environments.</title>
        <authorList>
            <person name="Scott K.M."/>
            <person name="Williams J."/>
            <person name="Porter C.M.B."/>
            <person name="Russel S."/>
            <person name="Harmer T.L."/>
            <person name="Paul J.H."/>
            <person name="Antonen K.M."/>
            <person name="Bridges M.K."/>
            <person name="Camper G.J."/>
            <person name="Campla C.K."/>
            <person name="Casella L.G."/>
            <person name="Chase E."/>
            <person name="Conrad J.W."/>
            <person name="Cruz M.C."/>
            <person name="Dunlap D.S."/>
            <person name="Duran L."/>
            <person name="Fahsbender E.M."/>
            <person name="Goldsmith D.B."/>
            <person name="Keeley R.F."/>
            <person name="Kondoff M.R."/>
            <person name="Kussy B.I."/>
            <person name="Lane M.K."/>
            <person name="Lawler S."/>
            <person name="Leigh B.A."/>
            <person name="Lewis C."/>
            <person name="Lostal L.M."/>
            <person name="Marking D."/>
            <person name="Mancera P.A."/>
            <person name="McClenthan E.C."/>
            <person name="McIntyre E.A."/>
            <person name="Mine J.A."/>
            <person name="Modi S."/>
            <person name="Moore B.D."/>
            <person name="Morgan W.A."/>
            <person name="Nelson K.M."/>
            <person name="Nguyen K.N."/>
            <person name="Ogburn N."/>
            <person name="Parrino D.G."/>
            <person name="Pedapudi A.D."/>
            <person name="Pelham R.P."/>
            <person name="Preece A.M."/>
            <person name="Rampersad E.A."/>
            <person name="Richardson J.C."/>
            <person name="Rodgers C.M."/>
            <person name="Schaffer B.L."/>
            <person name="Sheridan N.E."/>
            <person name="Solone M.R."/>
            <person name="Staley Z.R."/>
            <person name="Tabuchi M."/>
            <person name="Waide R.J."/>
            <person name="Wanjugi P.W."/>
            <person name="Young S."/>
            <person name="Clum A."/>
            <person name="Daum C."/>
            <person name="Huntemann M."/>
            <person name="Ivanova N."/>
            <person name="Kyrpides N."/>
            <person name="Mikhailova N."/>
            <person name="Palaniappan K."/>
            <person name="Pillay M."/>
            <person name="Reddy T.B.K."/>
            <person name="Shapiro N."/>
            <person name="Stamatis D."/>
            <person name="Varghese N."/>
            <person name="Woyke T."/>
            <person name="Boden R."/>
            <person name="Freyermuth S.K."/>
            <person name="Kerfeld C.A."/>
        </authorList>
    </citation>
    <scope>NUCLEOTIDE SEQUENCE [LARGE SCALE GENOMIC DNA]</scope>
    <source>
        <strain evidence="4 5">JR-2</strain>
    </source>
</reference>
<evidence type="ECO:0000256" key="1">
    <source>
        <dbReference type="SAM" id="Coils"/>
    </source>
</evidence>
<feature type="transmembrane region" description="Helical" evidence="3">
    <location>
        <begin position="189"/>
        <end position="213"/>
    </location>
</feature>
<feature type="region of interest" description="Disordered" evidence="2">
    <location>
        <begin position="1"/>
        <end position="123"/>
    </location>
</feature>
<accession>A0A410H3Y0</accession>
<organism evidence="4 5">
    <name type="scientific">Hydrogenovibrio thermophilus</name>
    <dbReference type="NCBI Taxonomy" id="265883"/>
    <lineage>
        <taxon>Bacteria</taxon>
        <taxon>Pseudomonadati</taxon>
        <taxon>Pseudomonadota</taxon>
        <taxon>Gammaproteobacteria</taxon>
        <taxon>Thiotrichales</taxon>
        <taxon>Piscirickettsiaceae</taxon>
        <taxon>Hydrogenovibrio</taxon>
    </lineage>
</organism>
<evidence type="ECO:0000256" key="3">
    <source>
        <dbReference type="SAM" id="Phobius"/>
    </source>
</evidence>
<keyword evidence="3" id="KW-0472">Membrane</keyword>
<gene>
    <name evidence="4" type="ORF">EPV75_07955</name>
</gene>
<feature type="compositionally biased region" description="Acidic residues" evidence="2">
    <location>
        <begin position="9"/>
        <end position="89"/>
    </location>
</feature>
<protein>
    <submittedName>
        <fullName evidence="4">Uncharacterized protein</fullName>
    </submittedName>
</protein>
<proteinExistence type="predicted"/>
<keyword evidence="1" id="KW-0175">Coiled coil</keyword>
<dbReference type="RefSeq" id="WP_128385028.1">
    <property type="nucleotide sequence ID" value="NZ_CP035033.1"/>
</dbReference>
<feature type="coiled-coil region" evidence="1">
    <location>
        <begin position="338"/>
        <end position="405"/>
    </location>
</feature>
<sequence>MAESNDTIDPNDLDSIDALLDEAELEAISNDDDQGGETEADQPEADTPLEEGSLDDFPKEEEPEPEPEQVPEPEPESEPEPEPVVEEMPDVGGGIMDNFPSPDDEAELEPQPAAQPEPEPALEPMFKDEPVAEASGANINDEPPAPASIVEDGAENFLQKRAALQQQNQSQNQNQNTLTVAEMDSIKKLIIIFSSITITLVLVAIGTGIWAALASNPGLDEEAKSLLEDIQAGSTQSMIKSSSSEKTVKELEKKLDALSFQIEQLNRDLIQMTPSQGADTVADVSIDGNKDSQKTDKKDSAVAVIPQPSQPVPVPQDIQVSTMDPELAKKMDKVSSRMVVTQRRVNEINNRIKSLQSQYKSILRTVKKVEQSMLEEQVKVAEEQKKAEELEKSQLAKQKQRAMEKARAYEYSAPNNPYFDSYQ</sequence>
<dbReference type="EMBL" id="CP035033">
    <property type="protein sequence ID" value="QAB15606.1"/>
    <property type="molecule type" value="Genomic_DNA"/>
</dbReference>
<evidence type="ECO:0000313" key="5">
    <source>
        <dbReference type="Proteomes" id="UP000285478"/>
    </source>
</evidence>